<dbReference type="PIRSF" id="PIRSF016104">
    <property type="entry name" value="GPI2"/>
    <property type="match status" value="1"/>
</dbReference>
<evidence type="ECO:0000256" key="4">
    <source>
        <dbReference type="ARBA" id="ARBA00022502"/>
    </source>
</evidence>
<dbReference type="InterPro" id="IPR009450">
    <property type="entry name" value="Plno_GlcNAc_GPI2"/>
</dbReference>
<dbReference type="UniPathway" id="UPA00196"/>
<dbReference type="PANTHER" id="PTHR12982:SF0">
    <property type="entry name" value="PHOSPHATIDYLINOSITOL N-ACETYLGLUCOSAMINYLTRANSFERASE SUBUNIT C"/>
    <property type="match status" value="1"/>
</dbReference>
<evidence type="ECO:0000256" key="3">
    <source>
        <dbReference type="ARBA" id="ARBA00008321"/>
    </source>
</evidence>
<reference evidence="9 10" key="1">
    <citation type="submission" date="2015-04" db="EMBL/GenBank/DDBJ databases">
        <authorList>
            <person name="Syromyatnikov M.Y."/>
            <person name="Popov V.N."/>
        </authorList>
    </citation>
    <scope>NUCLEOTIDE SEQUENCE [LARGE SCALE GENOMIC DNA]</scope>
</reference>
<evidence type="ECO:0000256" key="6">
    <source>
        <dbReference type="ARBA" id="ARBA00022989"/>
    </source>
</evidence>
<dbReference type="STRING" id="568069.A0A1J1IGU2"/>
<evidence type="ECO:0000313" key="10">
    <source>
        <dbReference type="Proteomes" id="UP000183832"/>
    </source>
</evidence>
<keyword evidence="4" id="KW-0337">GPI-anchor biosynthesis</keyword>
<evidence type="ECO:0000256" key="7">
    <source>
        <dbReference type="ARBA" id="ARBA00023136"/>
    </source>
</evidence>
<protein>
    <submittedName>
        <fullName evidence="9">CLUMA_CG012591, isoform A</fullName>
    </submittedName>
</protein>
<comment type="pathway">
    <text evidence="2">Glycolipid biosynthesis; glycosylphosphatidylinositol-anchor biosynthesis.</text>
</comment>
<dbReference type="OrthoDB" id="196709at2759"/>
<keyword evidence="7 8" id="KW-0472">Membrane</keyword>
<comment type="similarity">
    <text evidence="3">Belongs to the PIGC family.</text>
</comment>
<evidence type="ECO:0000256" key="2">
    <source>
        <dbReference type="ARBA" id="ARBA00004687"/>
    </source>
</evidence>
<evidence type="ECO:0000256" key="5">
    <source>
        <dbReference type="ARBA" id="ARBA00022692"/>
    </source>
</evidence>
<proteinExistence type="inferred from homology"/>
<keyword evidence="5 8" id="KW-0812">Transmembrane</keyword>
<feature type="transmembrane region" description="Helical" evidence="8">
    <location>
        <begin position="214"/>
        <end position="230"/>
    </location>
</feature>
<evidence type="ECO:0000256" key="8">
    <source>
        <dbReference type="SAM" id="Phobius"/>
    </source>
</evidence>
<feature type="transmembrane region" description="Helical" evidence="8">
    <location>
        <begin position="139"/>
        <end position="158"/>
    </location>
</feature>
<organism evidence="9 10">
    <name type="scientific">Clunio marinus</name>
    <dbReference type="NCBI Taxonomy" id="568069"/>
    <lineage>
        <taxon>Eukaryota</taxon>
        <taxon>Metazoa</taxon>
        <taxon>Ecdysozoa</taxon>
        <taxon>Arthropoda</taxon>
        <taxon>Hexapoda</taxon>
        <taxon>Insecta</taxon>
        <taxon>Pterygota</taxon>
        <taxon>Neoptera</taxon>
        <taxon>Endopterygota</taxon>
        <taxon>Diptera</taxon>
        <taxon>Nematocera</taxon>
        <taxon>Chironomoidea</taxon>
        <taxon>Chironomidae</taxon>
        <taxon>Clunio</taxon>
    </lineage>
</organism>
<feature type="transmembrane region" description="Helical" evidence="8">
    <location>
        <begin position="110"/>
        <end position="127"/>
    </location>
</feature>
<name>A0A1J1IGU2_9DIPT</name>
<keyword evidence="6 8" id="KW-1133">Transmembrane helix</keyword>
<feature type="transmembrane region" description="Helical" evidence="8">
    <location>
        <begin position="236"/>
        <end position="253"/>
    </location>
</feature>
<dbReference type="AlphaFoldDB" id="A0A1J1IGU2"/>
<dbReference type="Pfam" id="PF06432">
    <property type="entry name" value="GPI2"/>
    <property type="match status" value="1"/>
</dbReference>
<dbReference type="PANTHER" id="PTHR12982">
    <property type="entry name" value="PHOSPHATIDYLINOSITOL GLYCAN, CLASS C"/>
    <property type="match status" value="1"/>
</dbReference>
<dbReference type="GO" id="GO:0006506">
    <property type="term" value="P:GPI anchor biosynthetic process"/>
    <property type="evidence" value="ECO:0007669"/>
    <property type="project" value="UniProtKB-UniPathway"/>
</dbReference>
<dbReference type="GO" id="GO:0000506">
    <property type="term" value="C:glycosylphosphatidylinositol-N-acetylglucosaminyltransferase (GPI-GnT) complex"/>
    <property type="evidence" value="ECO:0007669"/>
    <property type="project" value="TreeGrafter"/>
</dbReference>
<dbReference type="Proteomes" id="UP000183832">
    <property type="component" value="Unassembled WGS sequence"/>
</dbReference>
<feature type="transmembrane region" description="Helical" evidence="8">
    <location>
        <begin position="80"/>
        <end position="98"/>
    </location>
</feature>
<gene>
    <name evidence="9" type="ORF">CLUMA_CG012591</name>
</gene>
<dbReference type="EMBL" id="CVRI01000050">
    <property type="protein sequence ID" value="CRK99435.1"/>
    <property type="molecule type" value="Genomic_DNA"/>
</dbReference>
<sequence length="284" mass="32908">MEPKKDKPWKKNLYENNGYEDNYTDENFLKDLKKNYNIREFTFLECFYGVTKVSQEISCVSLFLVIFHDLYVNTIQPQKLLFNSFVFTGFGYIAYIITDTEKIHNVIEDSKTVGVVLLFGYMFSPLLHTLTDSISTDTIFFNTFIILSFHLLLHDYGIDGFLVSKTVSLNCGIFASICLASRLSTTHHAFVLLVISAEVFVLKPLLFEKIWRPWMLIPMTAVTIFFLQNISQLLGSIYIIILTFINVIFPYIFQKLTHKKCTISGPWDEALIEDLNNETNKKFT</sequence>
<evidence type="ECO:0000256" key="1">
    <source>
        <dbReference type="ARBA" id="ARBA00004141"/>
    </source>
</evidence>
<comment type="subcellular location">
    <subcellularLocation>
        <location evidence="1">Membrane</location>
        <topology evidence="1">Multi-pass membrane protein</topology>
    </subcellularLocation>
</comment>
<keyword evidence="10" id="KW-1185">Reference proteome</keyword>
<evidence type="ECO:0000313" key="9">
    <source>
        <dbReference type="EMBL" id="CRK99435.1"/>
    </source>
</evidence>
<accession>A0A1J1IGU2</accession>